<keyword evidence="9" id="KW-1185">Reference proteome</keyword>
<dbReference type="InterPro" id="IPR015659">
    <property type="entry name" value="Proline_oxidase"/>
</dbReference>
<protein>
    <recommendedName>
        <fullName evidence="2">proline dehydrogenase</fullName>
        <ecNumber evidence="2">1.5.5.2</ecNumber>
    </recommendedName>
</protein>
<keyword evidence="3" id="KW-0560">Oxidoreductase</keyword>
<accession>A0A177F9E8</accession>
<evidence type="ECO:0000256" key="3">
    <source>
        <dbReference type="ARBA" id="ARBA00023002"/>
    </source>
</evidence>
<feature type="domain" description="Proline dehydrogenase" evidence="7">
    <location>
        <begin position="592"/>
        <end position="878"/>
    </location>
</feature>
<dbReference type="SUPFAM" id="SSF51730">
    <property type="entry name" value="FAD-linked oxidoreductase"/>
    <property type="match status" value="1"/>
</dbReference>
<sequence>MALDKNEPIAILGAGAWGLSTALHLFNAGYTNITVFDQASEIPSPYSGAYDLNKIVRAEYEDNFYTELALEAINQWKTPFWGSSFHQVGYVLATSGAAPEKAVKHLQDALVSVKDHSVFAPGITMLNEHEDFKKVYWQFSGPMRGFKGYFNRLAGYAHSSNAMIDTHRHLVGRGVKFVLGPKDGRAVKLLYSANESSAERRCIGFQVASGQVHHARRTIVCLGASAATLLPSVGSFVVAKCWSVAHVQLTERECDYLRGIPVLNIRDLGFFFEPDPATRLLKLCPLGAGYINSETGTGVSLPPADLLNSPKDYIPLSDERKLRRLLQETLPWLADRPFVDKKMCWFADTSDSEYCIDFVPGTGDSLIVMSGDSGHGFKMMPIVGQWALKLLEDGKQVLSRWQWKQSQGKGGKEWGDEVSWRIGMTGEVKDIVAEKEKMLKARLYQRRSHSSAHTPTVINQGTTKEPLIPASTNAGDTTVTNPLARLSTSSLLRTLLLSTFFTSPWLFRPGFAVFEKIAHSQSAWLNPDRNPLVRAIVHPLVYKQFCAGRNQKEIGQTSAEIRRLGFSGVVLCYGREVQVEGDKFVGYDDSKAAVMDKEIEQWADGNLATLDMIGEGDWLGIKYSGAGTNITKALMKGDKAPAKFVEAMEKICQRAASKGCRIWIDAEQQTLQAAIDQWTFDLMRRYNQPGRRALIYNTIQAYLKSSRDKVQHQLQLSRQEGWRLGIKLVRGAYINNDIREAIHDTKADTDASYNGIVEDLLCGKFPAMADQESVDLDLLLAGHNASTIRGAARLASTLAAESKLKVVPEFGQLQGMADDIGCELLQMADNTKRDSTLPLPNTYIPRVYKCLTWGSIQECMQYLTRRLVENRGAADRMKVGAAEFRKELLRRIGIRT</sequence>
<dbReference type="SUPFAM" id="SSF51905">
    <property type="entry name" value="FAD/NAD(P)-binding domain"/>
    <property type="match status" value="1"/>
</dbReference>
<dbReference type="InterPro" id="IPR006076">
    <property type="entry name" value="FAD-dep_OxRdtase"/>
</dbReference>
<comment type="similarity">
    <text evidence="1">Belongs to the proline oxidase family.</text>
</comment>
<evidence type="ECO:0000259" key="7">
    <source>
        <dbReference type="Pfam" id="PF01619"/>
    </source>
</evidence>
<name>A0A177F9E8_9EURO</name>
<dbReference type="GO" id="GO:0071949">
    <property type="term" value="F:FAD binding"/>
    <property type="evidence" value="ECO:0007669"/>
    <property type="project" value="TreeGrafter"/>
</dbReference>
<dbReference type="InterPro" id="IPR029041">
    <property type="entry name" value="FAD-linked_oxidoreductase-like"/>
</dbReference>
<dbReference type="EC" id="1.5.5.2" evidence="2"/>
<evidence type="ECO:0000256" key="4">
    <source>
        <dbReference type="ARBA" id="ARBA00023062"/>
    </source>
</evidence>
<evidence type="ECO:0000259" key="6">
    <source>
        <dbReference type="Pfam" id="PF01266"/>
    </source>
</evidence>
<dbReference type="InterPro" id="IPR002872">
    <property type="entry name" value="Proline_DH_dom"/>
</dbReference>
<keyword evidence="4" id="KW-0642">Proline metabolism</keyword>
<dbReference type="EMBL" id="LVKK01000029">
    <property type="protein sequence ID" value="OAG40857.1"/>
    <property type="molecule type" value="Genomic_DNA"/>
</dbReference>
<proteinExistence type="inferred from homology"/>
<dbReference type="GO" id="GO:0010133">
    <property type="term" value="P:L-proline catabolic process to L-glutamate"/>
    <property type="evidence" value="ECO:0007669"/>
    <property type="project" value="TreeGrafter"/>
</dbReference>
<dbReference type="RefSeq" id="XP_022512809.1">
    <property type="nucleotide sequence ID" value="XM_022654905.1"/>
</dbReference>
<dbReference type="GeneID" id="34600102"/>
<dbReference type="PANTHER" id="PTHR13914:SF34">
    <property type="entry name" value="PROLINE DEHYDROGENASE"/>
    <property type="match status" value="1"/>
</dbReference>
<dbReference type="Proteomes" id="UP000077002">
    <property type="component" value="Unassembled WGS sequence"/>
</dbReference>
<feature type="region of interest" description="Disordered" evidence="5">
    <location>
        <begin position="451"/>
        <end position="474"/>
    </location>
</feature>
<dbReference type="AlphaFoldDB" id="A0A177F9E8"/>
<evidence type="ECO:0000313" key="9">
    <source>
        <dbReference type="Proteomes" id="UP000077002"/>
    </source>
</evidence>
<dbReference type="Gene3D" id="3.20.20.220">
    <property type="match status" value="1"/>
</dbReference>
<evidence type="ECO:0000256" key="2">
    <source>
        <dbReference type="ARBA" id="ARBA00012695"/>
    </source>
</evidence>
<dbReference type="PANTHER" id="PTHR13914">
    <property type="entry name" value="PROLINE OXIDASE"/>
    <property type="match status" value="1"/>
</dbReference>
<feature type="domain" description="FAD dependent oxidoreductase" evidence="6">
    <location>
        <begin position="9"/>
        <end position="387"/>
    </location>
</feature>
<evidence type="ECO:0000256" key="1">
    <source>
        <dbReference type="ARBA" id="ARBA00005869"/>
    </source>
</evidence>
<dbReference type="Pfam" id="PF01266">
    <property type="entry name" value="DAO"/>
    <property type="match status" value="1"/>
</dbReference>
<dbReference type="Gene3D" id="3.50.50.60">
    <property type="entry name" value="FAD/NAD(P)-binding domain"/>
    <property type="match status" value="1"/>
</dbReference>
<dbReference type="InterPro" id="IPR036188">
    <property type="entry name" value="FAD/NAD-bd_sf"/>
</dbReference>
<dbReference type="OrthoDB" id="2219495at2759"/>
<organism evidence="8 9">
    <name type="scientific">Fonsecaea monophora</name>
    <dbReference type="NCBI Taxonomy" id="254056"/>
    <lineage>
        <taxon>Eukaryota</taxon>
        <taxon>Fungi</taxon>
        <taxon>Dikarya</taxon>
        <taxon>Ascomycota</taxon>
        <taxon>Pezizomycotina</taxon>
        <taxon>Eurotiomycetes</taxon>
        <taxon>Chaetothyriomycetidae</taxon>
        <taxon>Chaetothyriales</taxon>
        <taxon>Herpotrichiellaceae</taxon>
        <taxon>Fonsecaea</taxon>
    </lineage>
</organism>
<dbReference type="Gene3D" id="3.30.9.10">
    <property type="entry name" value="D-Amino Acid Oxidase, subunit A, domain 2"/>
    <property type="match status" value="1"/>
</dbReference>
<reference evidence="8 9" key="1">
    <citation type="submission" date="2016-03" db="EMBL/GenBank/DDBJ databases">
        <title>Draft genome sequence of the Fonsecaea monophora CBS 269.37.</title>
        <authorList>
            <person name="Bombassaro A."/>
            <person name="Vinicius W.A."/>
            <person name="De Hoog S."/>
            <person name="Sun J."/>
            <person name="Souza E.M."/>
            <person name="Raittz R.T."/>
            <person name="Costa F."/>
            <person name="Leao A.C."/>
            <person name="Tadra-Sfeir M.Z."/>
            <person name="Baura V."/>
            <person name="Balsanelli E."/>
            <person name="Pedrosa F.O."/>
            <person name="Moreno L.F."/>
            <person name="Steffens M.B."/>
            <person name="Xi L."/>
            <person name="Bocca A.L."/>
            <person name="Felipe M.S."/>
            <person name="Teixeira M."/>
            <person name="Telles Filho F.Q."/>
            <person name="Azevedo C.M."/>
            <person name="Gomes R."/>
            <person name="Vicente V.A."/>
        </authorList>
    </citation>
    <scope>NUCLEOTIDE SEQUENCE [LARGE SCALE GENOMIC DNA]</scope>
    <source>
        <strain evidence="8 9">CBS 269.37</strain>
    </source>
</reference>
<feature type="compositionally biased region" description="Polar residues" evidence="5">
    <location>
        <begin position="451"/>
        <end position="463"/>
    </location>
</feature>
<gene>
    <name evidence="8" type="ORF">AYO21_04934</name>
</gene>
<dbReference type="Pfam" id="PF01619">
    <property type="entry name" value="Pro_dh"/>
    <property type="match status" value="1"/>
</dbReference>
<evidence type="ECO:0000256" key="5">
    <source>
        <dbReference type="SAM" id="MobiDB-lite"/>
    </source>
</evidence>
<evidence type="ECO:0000313" key="8">
    <source>
        <dbReference type="EMBL" id="OAG40857.1"/>
    </source>
</evidence>
<dbReference type="GO" id="GO:0005739">
    <property type="term" value="C:mitochondrion"/>
    <property type="evidence" value="ECO:0007669"/>
    <property type="project" value="TreeGrafter"/>
</dbReference>
<dbReference type="GO" id="GO:0004657">
    <property type="term" value="F:proline dehydrogenase activity"/>
    <property type="evidence" value="ECO:0007669"/>
    <property type="project" value="UniProtKB-EC"/>
</dbReference>
<comment type="caution">
    <text evidence="8">The sequence shown here is derived from an EMBL/GenBank/DDBJ whole genome shotgun (WGS) entry which is preliminary data.</text>
</comment>